<name>A0A0E9RJI4_ANGAN</name>
<dbReference type="EMBL" id="GBXM01079276">
    <property type="protein sequence ID" value="JAH29301.1"/>
    <property type="molecule type" value="Transcribed_RNA"/>
</dbReference>
<evidence type="ECO:0000313" key="1">
    <source>
        <dbReference type="EMBL" id="JAH29301.1"/>
    </source>
</evidence>
<protein>
    <submittedName>
        <fullName evidence="1">Uncharacterized protein</fullName>
    </submittedName>
</protein>
<organism evidence="1">
    <name type="scientific">Anguilla anguilla</name>
    <name type="common">European freshwater eel</name>
    <name type="synonym">Muraena anguilla</name>
    <dbReference type="NCBI Taxonomy" id="7936"/>
    <lineage>
        <taxon>Eukaryota</taxon>
        <taxon>Metazoa</taxon>
        <taxon>Chordata</taxon>
        <taxon>Craniata</taxon>
        <taxon>Vertebrata</taxon>
        <taxon>Euteleostomi</taxon>
        <taxon>Actinopterygii</taxon>
        <taxon>Neopterygii</taxon>
        <taxon>Teleostei</taxon>
        <taxon>Anguilliformes</taxon>
        <taxon>Anguillidae</taxon>
        <taxon>Anguilla</taxon>
    </lineage>
</organism>
<dbReference type="AlphaFoldDB" id="A0A0E9RJI4"/>
<reference evidence="1" key="2">
    <citation type="journal article" date="2015" name="Fish Shellfish Immunol.">
        <title>Early steps in the European eel (Anguilla anguilla)-Vibrio vulnificus interaction in the gills: Role of the RtxA13 toxin.</title>
        <authorList>
            <person name="Callol A."/>
            <person name="Pajuelo D."/>
            <person name="Ebbesson L."/>
            <person name="Teles M."/>
            <person name="MacKenzie S."/>
            <person name="Amaro C."/>
        </authorList>
    </citation>
    <scope>NUCLEOTIDE SEQUENCE</scope>
</reference>
<sequence>MTLISLQCNVWANFFCVSFFYICLDPG</sequence>
<proteinExistence type="predicted"/>
<accession>A0A0E9RJI4</accession>
<reference evidence="1" key="1">
    <citation type="submission" date="2014-11" db="EMBL/GenBank/DDBJ databases">
        <authorList>
            <person name="Amaro Gonzalez C."/>
        </authorList>
    </citation>
    <scope>NUCLEOTIDE SEQUENCE</scope>
</reference>